<feature type="region of interest" description="Disordered" evidence="1">
    <location>
        <begin position="52"/>
        <end position="96"/>
    </location>
</feature>
<evidence type="ECO:0000313" key="3">
    <source>
        <dbReference type="EMBL" id="KAK6923517.1"/>
    </source>
</evidence>
<reference evidence="3 4" key="1">
    <citation type="submission" date="2023-12" db="EMBL/GenBank/DDBJ databases">
        <title>A high-quality genome assembly for Dillenia turbinata (Dilleniales).</title>
        <authorList>
            <person name="Chanderbali A."/>
        </authorList>
    </citation>
    <scope>NUCLEOTIDE SEQUENCE [LARGE SCALE GENOMIC DNA]</scope>
    <source>
        <strain evidence="3">LSX21</strain>
        <tissue evidence="3">Leaf</tissue>
    </source>
</reference>
<organism evidence="3 4">
    <name type="scientific">Dillenia turbinata</name>
    <dbReference type="NCBI Taxonomy" id="194707"/>
    <lineage>
        <taxon>Eukaryota</taxon>
        <taxon>Viridiplantae</taxon>
        <taxon>Streptophyta</taxon>
        <taxon>Embryophyta</taxon>
        <taxon>Tracheophyta</taxon>
        <taxon>Spermatophyta</taxon>
        <taxon>Magnoliopsida</taxon>
        <taxon>eudicotyledons</taxon>
        <taxon>Gunneridae</taxon>
        <taxon>Pentapetalae</taxon>
        <taxon>Dilleniales</taxon>
        <taxon>Dilleniaceae</taxon>
        <taxon>Dillenia</taxon>
    </lineage>
</organism>
<dbReference type="InterPro" id="IPR025525">
    <property type="entry name" value="hAT-like_transposase_RNase-H"/>
</dbReference>
<protein>
    <submittedName>
        <fullName evidence="3">HAT-like transposase, RNase-H fold</fullName>
    </submittedName>
</protein>
<proteinExistence type="predicted"/>
<dbReference type="EMBL" id="JBAMMX010000018">
    <property type="protein sequence ID" value="KAK6923517.1"/>
    <property type="molecule type" value="Genomic_DNA"/>
</dbReference>
<feature type="domain" description="hAT-like transposase RNase-H fold" evidence="2">
    <location>
        <begin position="165"/>
        <end position="230"/>
    </location>
</feature>
<evidence type="ECO:0000313" key="4">
    <source>
        <dbReference type="Proteomes" id="UP001370490"/>
    </source>
</evidence>
<dbReference type="GO" id="GO:0003677">
    <property type="term" value="F:DNA binding"/>
    <property type="evidence" value="ECO:0007669"/>
    <property type="project" value="InterPro"/>
</dbReference>
<gene>
    <name evidence="3" type="ORF">RJ641_011821</name>
</gene>
<feature type="compositionally biased region" description="Polar residues" evidence="1">
    <location>
        <begin position="71"/>
        <end position="84"/>
    </location>
</feature>
<evidence type="ECO:0000259" key="2">
    <source>
        <dbReference type="Pfam" id="PF14372"/>
    </source>
</evidence>
<dbReference type="Pfam" id="PF14372">
    <property type="entry name" value="hAT-like_RNase-H"/>
    <property type="match status" value="1"/>
</dbReference>
<comment type="caution">
    <text evidence="3">The sequence shown here is derived from an EMBL/GenBank/DDBJ whole genome shotgun (WGS) entry which is preliminary data.</text>
</comment>
<accession>A0AAN8VAC7</accession>
<dbReference type="Proteomes" id="UP001370490">
    <property type="component" value="Unassembled WGS sequence"/>
</dbReference>
<name>A0AAN8VAC7_9MAGN</name>
<sequence>MSGGPYCGSPELALSLLWRVYFTVVEESWMDIQKVDATYFQLEIGSMSRTGDNEANKAAYETESTAKKDTQCTMRPPSSSNPTDQSKRQLPNEVKNRNYNAGSRLKSWVWDHFIKVEGLPKNEQKATCTYCSTVMACPARMDEMTPPTRATKDWELEDDIELESSYHVTGNEYMKEIYGIGIILDKICESEYSGIASMAPKMKRKHDKYWGNIDKINIFLFIVVLDPRFK</sequence>
<keyword evidence="4" id="KW-1185">Reference proteome</keyword>
<evidence type="ECO:0000256" key="1">
    <source>
        <dbReference type="SAM" id="MobiDB-lite"/>
    </source>
</evidence>
<dbReference type="AlphaFoldDB" id="A0AAN8VAC7"/>